<evidence type="ECO:0000313" key="6">
    <source>
        <dbReference type="Proteomes" id="UP001501459"/>
    </source>
</evidence>
<evidence type="ECO:0000259" key="4">
    <source>
        <dbReference type="PROSITE" id="PS51918"/>
    </source>
</evidence>
<dbReference type="SFLD" id="SFLDS00029">
    <property type="entry name" value="Radical_SAM"/>
    <property type="match status" value="1"/>
</dbReference>
<keyword evidence="3" id="KW-0004">4Fe-4S</keyword>
<accession>A0ABP3J5N9</accession>
<dbReference type="SFLD" id="SFLDG01082">
    <property type="entry name" value="B12-binding_domain_containing"/>
    <property type="match status" value="1"/>
</dbReference>
<name>A0ABP3J5N9_9BACI</name>
<dbReference type="Pfam" id="PF04055">
    <property type="entry name" value="Radical_SAM"/>
    <property type="match status" value="1"/>
</dbReference>
<evidence type="ECO:0000313" key="5">
    <source>
        <dbReference type="EMBL" id="GAA0442999.1"/>
    </source>
</evidence>
<keyword evidence="3" id="KW-0949">S-adenosyl-L-methionine</keyword>
<dbReference type="InterPro" id="IPR007197">
    <property type="entry name" value="rSAM"/>
</dbReference>
<dbReference type="Proteomes" id="UP001501459">
    <property type="component" value="Unassembled WGS sequence"/>
</dbReference>
<keyword evidence="3" id="KW-0963">Cytoplasm</keyword>
<dbReference type="InterPro" id="IPR006638">
    <property type="entry name" value="Elp3/MiaA/NifB-like_rSAM"/>
</dbReference>
<evidence type="ECO:0000256" key="2">
    <source>
        <dbReference type="ARBA" id="ARBA00017228"/>
    </source>
</evidence>
<dbReference type="CDD" id="cd01335">
    <property type="entry name" value="Radical_SAM"/>
    <property type="match status" value="1"/>
</dbReference>
<keyword evidence="6" id="KW-1185">Reference proteome</keyword>
<keyword evidence="3" id="KW-0408">Iron</keyword>
<evidence type="ECO:0000256" key="3">
    <source>
        <dbReference type="RuleBase" id="RU364116"/>
    </source>
</evidence>
<keyword evidence="3" id="KW-0143">Chaperone</keyword>
<dbReference type="NCBIfam" id="TIGR00539">
    <property type="entry name" value="hemN_rel"/>
    <property type="match status" value="1"/>
</dbReference>
<dbReference type="PROSITE" id="PS51918">
    <property type="entry name" value="RADICAL_SAM"/>
    <property type="match status" value="1"/>
</dbReference>
<dbReference type="SMART" id="SM00729">
    <property type="entry name" value="Elp3"/>
    <property type="match status" value="1"/>
</dbReference>
<sequence>MKAQSVYIHIPFCQQICHYCDFTKFFYDEQSADEYIEALKHEVNTAIDGEKNSVETIFIGGGTPTALTFQQLKSLMQLIDTKFDIAGTVEFSIEANPGDFDGEKAKLLNSYGVNRVSLGVQVFDNAMLEQLGRIHEVKDVYHTVELLKKNHFYNISLDLIYALPNQTLDHFRQTLNEAVAFDLPHYSAYALQIEPKTIFYQRYKKGTLHRPPEEEEVSMYELLKDTMRKNGLNHYEISNFAKHGFESRHNLTYWNNQHYYGFGAGAHGYLSGVRMGNIRPLPQYVQQAKETGKPVLHTEEISKREMIEEEMFLGLRKMEGINKEQFKAKYGFPYDDLYGDVINALTQKGWIEDSGKQLRLTDEGMLFGNEVFAQFLLEEHDLNLVR</sequence>
<dbReference type="InterPro" id="IPR010723">
    <property type="entry name" value="HemN_C"/>
</dbReference>
<dbReference type="SFLD" id="SFLDF00562">
    <property type="entry name" value="HemN-like__clustered_with_heat"/>
    <property type="match status" value="1"/>
</dbReference>
<dbReference type="EMBL" id="BAAADM010000054">
    <property type="protein sequence ID" value="GAA0442999.1"/>
    <property type="molecule type" value="Genomic_DNA"/>
</dbReference>
<keyword evidence="3" id="KW-0349">Heme</keyword>
<dbReference type="PANTHER" id="PTHR13932">
    <property type="entry name" value="COPROPORPHYRINIGEN III OXIDASE"/>
    <property type="match status" value="1"/>
</dbReference>
<organism evidence="5 6">
    <name type="scientific">Lentibacillus halophilus</name>
    <dbReference type="NCBI Taxonomy" id="295065"/>
    <lineage>
        <taxon>Bacteria</taxon>
        <taxon>Bacillati</taxon>
        <taxon>Bacillota</taxon>
        <taxon>Bacilli</taxon>
        <taxon>Bacillales</taxon>
        <taxon>Bacillaceae</taxon>
        <taxon>Lentibacillus</taxon>
    </lineage>
</organism>
<keyword evidence="3" id="KW-0479">Metal-binding</keyword>
<proteinExistence type="inferred from homology"/>
<dbReference type="InterPro" id="IPR058240">
    <property type="entry name" value="rSAM_sf"/>
</dbReference>
<dbReference type="SFLD" id="SFLDG01065">
    <property type="entry name" value="anaerobic_coproporphyrinogen-I"/>
    <property type="match status" value="1"/>
</dbReference>
<comment type="similarity">
    <text evidence="1">Belongs to the anaerobic coproporphyrinogen-III oxidase family. HemW subfamily.</text>
</comment>
<protein>
    <recommendedName>
        <fullName evidence="2 3">Heme chaperone HemW</fullName>
    </recommendedName>
</protein>
<dbReference type="RefSeq" id="WP_343752749.1">
    <property type="nucleotide sequence ID" value="NZ_BAAADM010000054.1"/>
</dbReference>
<dbReference type="InterPro" id="IPR004559">
    <property type="entry name" value="HemW-like"/>
</dbReference>
<dbReference type="SUPFAM" id="SSF102114">
    <property type="entry name" value="Radical SAM enzymes"/>
    <property type="match status" value="1"/>
</dbReference>
<reference evidence="6" key="1">
    <citation type="journal article" date="2019" name="Int. J. Syst. Evol. Microbiol.">
        <title>The Global Catalogue of Microorganisms (GCM) 10K type strain sequencing project: providing services to taxonomists for standard genome sequencing and annotation.</title>
        <authorList>
            <consortium name="The Broad Institute Genomics Platform"/>
            <consortium name="The Broad Institute Genome Sequencing Center for Infectious Disease"/>
            <person name="Wu L."/>
            <person name="Ma J."/>
        </authorList>
    </citation>
    <scope>NUCLEOTIDE SEQUENCE [LARGE SCALE GENOMIC DNA]</scope>
    <source>
        <strain evidence="6">JCM 12149</strain>
    </source>
</reference>
<gene>
    <name evidence="5" type="primary">hemW</name>
    <name evidence="5" type="ORF">GCM10008983_20170</name>
</gene>
<comment type="function">
    <text evidence="3">Probably acts as a heme chaperone, transferring heme to an unknown acceptor. Binds one molecule of heme per monomer, possibly covalently. Binds 1 [4Fe-4S] cluster. The cluster is coordinated with 3 cysteines and an exchangeable S-adenosyl-L-methionine.</text>
</comment>
<dbReference type="PANTHER" id="PTHR13932:SF5">
    <property type="entry name" value="RADICAL S-ADENOSYL METHIONINE DOMAIN-CONTAINING PROTEIN 1, MITOCHONDRIAL"/>
    <property type="match status" value="1"/>
</dbReference>
<dbReference type="Gene3D" id="3.80.30.20">
    <property type="entry name" value="tm_1862 like domain"/>
    <property type="match status" value="1"/>
</dbReference>
<comment type="subcellular location">
    <subcellularLocation>
        <location evidence="3">Cytoplasm</location>
    </subcellularLocation>
</comment>
<dbReference type="SFLD" id="SFLDF00288">
    <property type="entry name" value="HemN-like__clustered_with_nucl"/>
    <property type="match status" value="1"/>
</dbReference>
<evidence type="ECO:0000256" key="1">
    <source>
        <dbReference type="ARBA" id="ARBA00006100"/>
    </source>
</evidence>
<feature type="domain" description="Radical SAM core" evidence="4">
    <location>
        <begin position="1"/>
        <end position="233"/>
    </location>
</feature>
<dbReference type="Pfam" id="PF06969">
    <property type="entry name" value="HemN_C"/>
    <property type="match status" value="1"/>
</dbReference>
<comment type="caution">
    <text evidence="5">The sequence shown here is derived from an EMBL/GenBank/DDBJ whole genome shotgun (WGS) entry which is preliminary data.</text>
</comment>
<keyword evidence="3" id="KW-0411">Iron-sulfur</keyword>
<dbReference type="InterPro" id="IPR034505">
    <property type="entry name" value="Coproporphyrinogen-III_oxidase"/>
</dbReference>
<dbReference type="InterPro" id="IPR023404">
    <property type="entry name" value="rSAM_horseshoe"/>
</dbReference>